<dbReference type="Proteomes" id="UP000677228">
    <property type="component" value="Unassembled WGS sequence"/>
</dbReference>
<dbReference type="Gene3D" id="3.40.50.300">
    <property type="entry name" value="P-loop containing nucleotide triphosphate hydrolases"/>
    <property type="match status" value="1"/>
</dbReference>
<name>A0A8S2ITE4_9BILA</name>
<dbReference type="InterPro" id="IPR032675">
    <property type="entry name" value="LRR_dom_sf"/>
</dbReference>
<dbReference type="SUPFAM" id="SSF52540">
    <property type="entry name" value="P-loop containing nucleoside triphosphate hydrolases"/>
    <property type="match status" value="1"/>
</dbReference>
<proteinExistence type="predicted"/>
<feature type="domain" description="G" evidence="1">
    <location>
        <begin position="71"/>
        <end position="135"/>
    </location>
</feature>
<dbReference type="InterPro" id="IPR052394">
    <property type="entry name" value="LRR-containing"/>
</dbReference>
<protein>
    <recommendedName>
        <fullName evidence="1">G domain-containing protein</fullName>
    </recommendedName>
</protein>
<dbReference type="EMBL" id="CAJOBA010006226">
    <property type="protein sequence ID" value="CAF3766873.1"/>
    <property type="molecule type" value="Genomic_DNA"/>
</dbReference>
<dbReference type="EMBL" id="CAJNOK010006219">
    <property type="protein sequence ID" value="CAF0997192.1"/>
    <property type="molecule type" value="Genomic_DNA"/>
</dbReference>
<dbReference type="Proteomes" id="UP000682733">
    <property type="component" value="Unassembled WGS sequence"/>
</dbReference>
<dbReference type="AlphaFoldDB" id="A0A8S2ITE4"/>
<accession>A0A8S2ITE4</accession>
<dbReference type="SUPFAM" id="SSF52047">
    <property type="entry name" value="RNI-like"/>
    <property type="match status" value="2"/>
</dbReference>
<reference evidence="3" key="1">
    <citation type="submission" date="2021-02" db="EMBL/GenBank/DDBJ databases">
        <authorList>
            <person name="Nowell W R."/>
        </authorList>
    </citation>
    <scope>NUCLEOTIDE SEQUENCE</scope>
</reference>
<dbReference type="Gene3D" id="3.80.10.10">
    <property type="entry name" value="Ribonuclease Inhibitor"/>
    <property type="match status" value="4"/>
</dbReference>
<dbReference type="PANTHER" id="PTHR24114:SF2">
    <property type="entry name" value="F-BOX DOMAIN-CONTAINING PROTEIN-RELATED"/>
    <property type="match status" value="1"/>
</dbReference>
<dbReference type="InterPro" id="IPR027417">
    <property type="entry name" value="P-loop_NTPase"/>
</dbReference>
<evidence type="ECO:0000313" key="3">
    <source>
        <dbReference type="EMBL" id="CAF3766873.1"/>
    </source>
</evidence>
<dbReference type="Pfam" id="PF13516">
    <property type="entry name" value="LRR_6"/>
    <property type="match status" value="7"/>
</dbReference>
<gene>
    <name evidence="2" type="ORF">OVA965_LOCUS14375</name>
    <name evidence="3" type="ORF">TMI583_LOCUS14378</name>
</gene>
<dbReference type="InterPro" id="IPR006073">
    <property type="entry name" value="GTP-bd"/>
</dbReference>
<dbReference type="CDD" id="cd00882">
    <property type="entry name" value="Ras_like_GTPase"/>
    <property type="match status" value="1"/>
</dbReference>
<dbReference type="InterPro" id="IPR001611">
    <property type="entry name" value="Leu-rich_rpt"/>
</dbReference>
<organism evidence="3 4">
    <name type="scientific">Didymodactylos carnosus</name>
    <dbReference type="NCBI Taxonomy" id="1234261"/>
    <lineage>
        <taxon>Eukaryota</taxon>
        <taxon>Metazoa</taxon>
        <taxon>Spiralia</taxon>
        <taxon>Gnathifera</taxon>
        <taxon>Rotifera</taxon>
        <taxon>Eurotatoria</taxon>
        <taxon>Bdelloidea</taxon>
        <taxon>Philodinida</taxon>
        <taxon>Philodinidae</taxon>
        <taxon>Didymodactylos</taxon>
    </lineage>
</organism>
<sequence>MIRNDPKKRFKDVAARIRSINRVCGKWQEYRMTEINIDQKFADKLQRVIERITQFGTIQRFVTSKITECNILICGPPHSGKSTLINKFCGKWMTPTSDGLDSTTKETKCYTNKNSCNGQTYKINFWDTAGIENWNVNDFYPYINNAKNQIDPLCMIYCVSPGQFTVSDRLRWLIDSCFEENIFCALKYNLRVEEINNIKYYVKRNTNERMALITSINTVAYVDDGKNIYFPPCGVDELTLGIMDSLSEDKMYRWCMAVLENRSFWTQIKQNISGFWHNTVIERFQRFMTQQKISYNGKIKKVIIRTIENMKCVRLEDIQHYFPQVTTLTTDDDEQIPYLCDDNGQTSSPFRIKADSQRIFYCYEYSEQTTTMDNNLYKYNQLNEIRRNTDILIANTKKLETKADTIITNTDHLLRLMYGLAEYTIPRMFIVLPRKYCRWNPINLFRNSYCLYFLCECSEENDKIHFAIHEGYEIKQPKQFFIKYGQHLAKIITIARCALVLGSAVLPPLGYVGVSLPTPEFLENKEFWETLSTNIDKMNSMLNKISQTDLLSDSYNKPATGVELRELKQFLKRFDEQETLGNLYRATTSDGHIRWVCKYHYDELFVQQETKEFLKRFRSWGGEYIEETGDALIKDLLNSNDIRKLCLDLIGTGPLNLYKLIIKQCKLKENELEQLITTIDKTLIKQLEFYNILLTSTFGYKKQLNIIQKLEQCLEENKNIKIIYHIDHVDWMLSNNEDLKLILKSLNTKNNLTVHINMENNETKYRIIKTDTTLVIHLPNIANEILIETLKMNNNTSSKITDLHLHRITDDNIKIISEYLGTNIILKQLNLSGNRLSGDCIRILCKSLETNTTLTHLILERNDICDYGAEAIGNMLRVNCSLLLLNLKLNRITDYGMSKISINLKLNKSLNELCVSNNQITTESIITMSKTLMVNRTLKNLDFSHNQIAGNDHIHQLLSVLESLDLSYNKLGNDCLQTIQTFLSDKTTLSLIKLNFVSNDISNDGAKYLSKILMETNFLTYLNIGYNKISDQGAKLLADALVKTECLQYFSIRCNHMSSSGIGYLIKSLEQNHTILEFDIGMNEISDENIEQLQRILSINNTLTTLDLTNLSLTTEHLAQIIKPLEQKNKTLTTINLSHNQLSNITSIITMLTTNQTTHHIDLSSNCITNKEIQCLLELFDMNNTNGTLNVLDLHDNKLSVECEQRLKQIEESNKWIKIIL</sequence>
<dbReference type="PROSITE" id="PS51450">
    <property type="entry name" value="LRR"/>
    <property type="match status" value="1"/>
</dbReference>
<dbReference type="SMART" id="SM00368">
    <property type="entry name" value="LRR_RI"/>
    <property type="match status" value="9"/>
</dbReference>
<comment type="caution">
    <text evidence="3">The sequence shown here is derived from an EMBL/GenBank/DDBJ whole genome shotgun (WGS) entry which is preliminary data.</text>
</comment>
<evidence type="ECO:0000313" key="2">
    <source>
        <dbReference type="EMBL" id="CAF0997192.1"/>
    </source>
</evidence>
<evidence type="ECO:0000259" key="1">
    <source>
        <dbReference type="Pfam" id="PF01926"/>
    </source>
</evidence>
<dbReference type="Pfam" id="PF01926">
    <property type="entry name" value="MMR_HSR1"/>
    <property type="match status" value="1"/>
</dbReference>
<dbReference type="GO" id="GO:0005525">
    <property type="term" value="F:GTP binding"/>
    <property type="evidence" value="ECO:0007669"/>
    <property type="project" value="InterPro"/>
</dbReference>
<dbReference type="PANTHER" id="PTHR24114">
    <property type="entry name" value="LEUCINE RICH REPEAT FAMILY PROTEIN"/>
    <property type="match status" value="1"/>
</dbReference>
<evidence type="ECO:0000313" key="4">
    <source>
        <dbReference type="Proteomes" id="UP000682733"/>
    </source>
</evidence>